<sequence>MRVDGEVLDDWANDIWRRKYLSIAQHFIAPIIPERAWPGLDEPTCKSGSGYECVCSRSAWVLMMVEEREDHGRQPGYFDMTARLSWASTKDIWTSTKKEKRREERAILRLSIQE</sequence>
<organism evidence="1 2">
    <name type="scientific">Arthroderma otae (strain ATCC MYA-4605 / CBS 113480)</name>
    <name type="common">Microsporum canis</name>
    <dbReference type="NCBI Taxonomy" id="554155"/>
    <lineage>
        <taxon>Eukaryota</taxon>
        <taxon>Fungi</taxon>
        <taxon>Dikarya</taxon>
        <taxon>Ascomycota</taxon>
        <taxon>Pezizomycotina</taxon>
        <taxon>Eurotiomycetes</taxon>
        <taxon>Eurotiomycetidae</taxon>
        <taxon>Onygenales</taxon>
        <taxon>Arthrodermataceae</taxon>
        <taxon>Microsporum</taxon>
    </lineage>
</organism>
<gene>
    <name evidence="1" type="ORF">MCYG_02914</name>
</gene>
<name>C5FK73_ARTOC</name>
<dbReference type="AlphaFoldDB" id="C5FK73"/>
<dbReference type="GeneID" id="9224854"/>
<proteinExistence type="predicted"/>
<dbReference type="Proteomes" id="UP000002035">
    <property type="component" value="Unassembled WGS sequence"/>
</dbReference>
<evidence type="ECO:0000313" key="2">
    <source>
        <dbReference type="Proteomes" id="UP000002035"/>
    </source>
</evidence>
<reference evidence="2" key="1">
    <citation type="journal article" date="2012" name="MBio">
        <title>Comparative genome analysis of Trichophyton rubrum and related dermatophytes reveals candidate genes involved in infection.</title>
        <authorList>
            <person name="Martinez D.A."/>
            <person name="Oliver B.G."/>
            <person name="Graeser Y."/>
            <person name="Goldberg J.M."/>
            <person name="Li W."/>
            <person name="Martinez-Rossi N.M."/>
            <person name="Monod M."/>
            <person name="Shelest E."/>
            <person name="Barton R.C."/>
            <person name="Birch E."/>
            <person name="Brakhage A.A."/>
            <person name="Chen Z."/>
            <person name="Gurr S.J."/>
            <person name="Heiman D."/>
            <person name="Heitman J."/>
            <person name="Kosti I."/>
            <person name="Rossi A."/>
            <person name="Saif S."/>
            <person name="Samalova M."/>
            <person name="Saunders C.W."/>
            <person name="Shea T."/>
            <person name="Summerbell R.C."/>
            <person name="Xu J."/>
            <person name="Young S."/>
            <person name="Zeng Q."/>
            <person name="Birren B.W."/>
            <person name="Cuomo C.A."/>
            <person name="White T.C."/>
        </authorList>
    </citation>
    <scope>NUCLEOTIDE SEQUENCE [LARGE SCALE GENOMIC DNA]</scope>
    <source>
        <strain evidence="2">ATCC MYA-4605 / CBS 113480</strain>
    </source>
</reference>
<dbReference type="HOGENOM" id="CLU_2120553_0_0_1"/>
<dbReference type="EMBL" id="DS995703">
    <property type="protein sequence ID" value="EEQ30095.1"/>
    <property type="molecule type" value="Genomic_DNA"/>
</dbReference>
<protein>
    <submittedName>
        <fullName evidence="1">Uncharacterized protein</fullName>
    </submittedName>
</protein>
<dbReference type="RefSeq" id="XP_002847408.1">
    <property type="nucleotide sequence ID" value="XM_002847362.1"/>
</dbReference>
<evidence type="ECO:0000313" key="1">
    <source>
        <dbReference type="EMBL" id="EEQ30095.1"/>
    </source>
</evidence>
<accession>C5FK73</accession>
<keyword evidence="2" id="KW-1185">Reference proteome</keyword>
<dbReference type="VEuPathDB" id="FungiDB:MCYG_02914"/>